<evidence type="ECO:0000259" key="3">
    <source>
        <dbReference type="PROSITE" id="PS51485"/>
    </source>
</evidence>
<dbReference type="GO" id="GO:0005886">
    <property type="term" value="C:plasma membrane"/>
    <property type="evidence" value="ECO:0007669"/>
    <property type="project" value="TreeGrafter"/>
</dbReference>
<dbReference type="EMBL" id="JAKOGI010001062">
    <property type="protein sequence ID" value="KAJ8428022.1"/>
    <property type="molecule type" value="Genomic_DNA"/>
</dbReference>
<dbReference type="InterPro" id="IPR039391">
    <property type="entry name" value="Phytocyanin-like"/>
</dbReference>
<comment type="caution">
    <text evidence="4">The sequence shown here is derived from an EMBL/GenBank/DDBJ whole genome shotgun (WGS) entry which is preliminary data.</text>
</comment>
<dbReference type="GO" id="GO:0009055">
    <property type="term" value="F:electron transfer activity"/>
    <property type="evidence" value="ECO:0007669"/>
    <property type="project" value="InterPro"/>
</dbReference>
<accession>A0A9Q1GYZ1</accession>
<reference evidence="4" key="1">
    <citation type="submission" date="2022-04" db="EMBL/GenBank/DDBJ databases">
        <title>Carnegiea gigantea Genome sequencing and assembly v2.</title>
        <authorList>
            <person name="Copetti D."/>
            <person name="Sanderson M.J."/>
            <person name="Burquez A."/>
            <person name="Wojciechowski M.F."/>
        </authorList>
    </citation>
    <scope>NUCLEOTIDE SEQUENCE</scope>
    <source>
        <strain evidence="4">SGP5-SGP5p</strain>
        <tissue evidence="4">Aerial part</tissue>
    </source>
</reference>
<proteinExistence type="predicted"/>
<dbReference type="PROSITE" id="PS51485">
    <property type="entry name" value="PHYTOCYANIN"/>
    <property type="match status" value="1"/>
</dbReference>
<evidence type="ECO:0000256" key="1">
    <source>
        <dbReference type="ARBA" id="ARBA00023157"/>
    </source>
</evidence>
<dbReference type="CDD" id="cd04216">
    <property type="entry name" value="Phytocyanin"/>
    <property type="match status" value="1"/>
</dbReference>
<keyword evidence="2" id="KW-0325">Glycoprotein</keyword>
<organism evidence="4 5">
    <name type="scientific">Carnegiea gigantea</name>
    <dbReference type="NCBI Taxonomy" id="171969"/>
    <lineage>
        <taxon>Eukaryota</taxon>
        <taxon>Viridiplantae</taxon>
        <taxon>Streptophyta</taxon>
        <taxon>Embryophyta</taxon>
        <taxon>Tracheophyta</taxon>
        <taxon>Spermatophyta</taxon>
        <taxon>Magnoliopsida</taxon>
        <taxon>eudicotyledons</taxon>
        <taxon>Gunneridae</taxon>
        <taxon>Pentapetalae</taxon>
        <taxon>Caryophyllales</taxon>
        <taxon>Cactineae</taxon>
        <taxon>Cactaceae</taxon>
        <taxon>Cactoideae</taxon>
        <taxon>Echinocereeae</taxon>
        <taxon>Carnegiea</taxon>
    </lineage>
</organism>
<evidence type="ECO:0000313" key="5">
    <source>
        <dbReference type="Proteomes" id="UP001153076"/>
    </source>
</evidence>
<dbReference type="AlphaFoldDB" id="A0A9Q1GYZ1"/>
<dbReference type="OrthoDB" id="1896188at2759"/>
<dbReference type="FunFam" id="2.60.40.420:FF:000034">
    <property type="entry name" value="Cupredoxin superfamily protein"/>
    <property type="match status" value="1"/>
</dbReference>
<dbReference type="PANTHER" id="PTHR33021:SF31">
    <property type="entry name" value="OS02G0720100 PROTEIN"/>
    <property type="match status" value="1"/>
</dbReference>
<dbReference type="Gene3D" id="2.60.40.420">
    <property type="entry name" value="Cupredoxins - blue copper proteins"/>
    <property type="match status" value="1"/>
</dbReference>
<dbReference type="SUPFAM" id="SSF49503">
    <property type="entry name" value="Cupredoxins"/>
    <property type="match status" value="1"/>
</dbReference>
<keyword evidence="5" id="KW-1185">Reference proteome</keyword>
<keyword evidence="1" id="KW-1015">Disulfide bond</keyword>
<name>A0A9Q1GYZ1_9CARY</name>
<dbReference type="InterPro" id="IPR008972">
    <property type="entry name" value="Cupredoxin"/>
</dbReference>
<dbReference type="Pfam" id="PF02298">
    <property type="entry name" value="Cu_bind_like"/>
    <property type="match status" value="1"/>
</dbReference>
<evidence type="ECO:0000313" key="4">
    <source>
        <dbReference type="EMBL" id="KAJ8428022.1"/>
    </source>
</evidence>
<protein>
    <recommendedName>
        <fullName evidence="3">Phytocyanin domain-containing protein</fullName>
    </recommendedName>
</protein>
<evidence type="ECO:0000256" key="2">
    <source>
        <dbReference type="ARBA" id="ARBA00023180"/>
    </source>
</evidence>
<gene>
    <name evidence="4" type="ORF">Cgig2_027628</name>
</gene>
<feature type="domain" description="Phytocyanin" evidence="3">
    <location>
        <begin position="31"/>
        <end position="134"/>
    </location>
</feature>
<sequence>MGCEGKAKKVGSNWLMAVVVVVVWCGVEGQVHHVVGDDRGWDLTSSDIAAWAAARSFAVGDFIWFAYSGGIGQDKVVELKSKEEFESCDLSNPIKMYTDGLDKIPLEEEGIRYFASSNIESCKQGLKLPVDVKSKSTAESQSISLPTSEEAALVLAQEPTAPSSSTEICGSIMIIIGGLILSYVGL</sequence>
<dbReference type="InterPro" id="IPR003245">
    <property type="entry name" value="Phytocyanin_dom"/>
</dbReference>
<dbReference type="Proteomes" id="UP001153076">
    <property type="component" value="Unassembled WGS sequence"/>
</dbReference>
<dbReference type="PANTHER" id="PTHR33021">
    <property type="entry name" value="BLUE COPPER PROTEIN"/>
    <property type="match status" value="1"/>
</dbReference>